<evidence type="ECO:0000256" key="5">
    <source>
        <dbReference type="ARBA" id="ARBA00022989"/>
    </source>
</evidence>
<accession>A0A0H3A7G6</accession>
<dbReference type="SUPFAM" id="SSF161098">
    <property type="entry name" value="MetI-like"/>
    <property type="match status" value="1"/>
</dbReference>
<feature type="domain" description="ABC transmembrane type-1" evidence="8">
    <location>
        <begin position="93"/>
        <end position="272"/>
    </location>
</feature>
<keyword evidence="2 7" id="KW-0813">Transport</keyword>
<dbReference type="KEGG" id="dvl:Dvul_0957"/>
<feature type="transmembrane region" description="Helical" evidence="7">
    <location>
        <begin position="47"/>
        <end position="67"/>
    </location>
</feature>
<proteinExistence type="inferred from homology"/>
<protein>
    <submittedName>
        <fullName evidence="9">Binding-protein-dependent transport systems inner membrane component</fullName>
    </submittedName>
</protein>
<comment type="subcellular location">
    <subcellularLocation>
        <location evidence="1 7">Cell membrane</location>
        <topology evidence="1 7">Multi-pass membrane protein</topology>
    </subcellularLocation>
</comment>
<dbReference type="InterPro" id="IPR000515">
    <property type="entry name" value="MetI-like"/>
</dbReference>
<dbReference type="GO" id="GO:0005275">
    <property type="term" value="F:amine transmembrane transporter activity"/>
    <property type="evidence" value="ECO:0007669"/>
    <property type="project" value="TreeGrafter"/>
</dbReference>
<dbReference type="GO" id="GO:0015871">
    <property type="term" value="P:choline transport"/>
    <property type="evidence" value="ECO:0007669"/>
    <property type="project" value="TreeGrafter"/>
</dbReference>
<feature type="transmembrane region" description="Helical" evidence="7">
    <location>
        <begin position="73"/>
        <end position="90"/>
    </location>
</feature>
<dbReference type="PROSITE" id="PS50928">
    <property type="entry name" value="ABC_TM1"/>
    <property type="match status" value="1"/>
</dbReference>
<dbReference type="RefSeq" id="WP_010939573.1">
    <property type="nucleotide sequence ID" value="NC_008751.1"/>
</dbReference>
<gene>
    <name evidence="9" type="ordered locus">Dvul_0957</name>
</gene>
<dbReference type="Proteomes" id="UP000009173">
    <property type="component" value="Chromosome"/>
</dbReference>
<evidence type="ECO:0000256" key="1">
    <source>
        <dbReference type="ARBA" id="ARBA00004651"/>
    </source>
</evidence>
<dbReference type="InterPro" id="IPR035906">
    <property type="entry name" value="MetI-like_sf"/>
</dbReference>
<feature type="transmembrane region" description="Helical" evidence="7">
    <location>
        <begin position="140"/>
        <end position="166"/>
    </location>
</feature>
<dbReference type="CDD" id="cd06261">
    <property type="entry name" value="TM_PBP2"/>
    <property type="match status" value="1"/>
</dbReference>
<dbReference type="PANTHER" id="PTHR47737">
    <property type="entry name" value="GLYCINE BETAINE/PROLINE BETAINE TRANSPORT SYSTEM PERMEASE PROTEIN PROW"/>
    <property type="match status" value="1"/>
</dbReference>
<sequence length="283" mass="30105">MMSVQIPRIPLGAWLEAFTDNMVEWCSGATRAFSTVAGNGIDMLESLLGSIPPWAFIPVVALLAWRATRKPGIGAFALLGFGLIWNLGLWEATMSTIALVLVATALAVVTGVPLGIAAAVNVTVRKVLMPVLDLMQTMPAFVYLIPAIPFFGLGKVAAVFATVVFAMPPAIRFTCLGIRQVPDDLVECAEAFGTSRWQRLVKLELPLAAPTILAGVNQTIMLALSMVVIAAMIGARGLGGEVWKAIQRLELGSGFEAGIGIVIVAICLDRVLQHIGRRSSVDR</sequence>
<evidence type="ECO:0000256" key="3">
    <source>
        <dbReference type="ARBA" id="ARBA00022475"/>
    </source>
</evidence>
<dbReference type="Gene3D" id="1.10.3720.10">
    <property type="entry name" value="MetI-like"/>
    <property type="match status" value="1"/>
</dbReference>
<dbReference type="GO" id="GO:0043190">
    <property type="term" value="C:ATP-binding cassette (ABC) transporter complex"/>
    <property type="evidence" value="ECO:0007669"/>
    <property type="project" value="TreeGrafter"/>
</dbReference>
<feature type="transmembrane region" description="Helical" evidence="7">
    <location>
        <begin position="97"/>
        <end position="120"/>
    </location>
</feature>
<organism evidence="9 10">
    <name type="scientific">Nitratidesulfovibrio vulgaris (strain DP4)</name>
    <name type="common">Desulfovibrio vulgaris</name>
    <dbReference type="NCBI Taxonomy" id="391774"/>
    <lineage>
        <taxon>Bacteria</taxon>
        <taxon>Pseudomonadati</taxon>
        <taxon>Thermodesulfobacteriota</taxon>
        <taxon>Desulfovibrionia</taxon>
        <taxon>Desulfovibrionales</taxon>
        <taxon>Desulfovibrionaceae</taxon>
        <taxon>Nitratidesulfovibrio</taxon>
    </lineage>
</organism>
<evidence type="ECO:0000313" key="9">
    <source>
        <dbReference type="EMBL" id="ABM27978.1"/>
    </source>
</evidence>
<dbReference type="EMBL" id="CP000527">
    <property type="protein sequence ID" value="ABM27978.1"/>
    <property type="molecule type" value="Genomic_DNA"/>
</dbReference>
<comment type="similarity">
    <text evidence="7">Belongs to the binding-protein-dependent transport system permease family.</text>
</comment>
<evidence type="ECO:0000259" key="8">
    <source>
        <dbReference type="PROSITE" id="PS50928"/>
    </source>
</evidence>
<keyword evidence="4 7" id="KW-0812">Transmembrane</keyword>
<dbReference type="Pfam" id="PF00528">
    <property type="entry name" value="BPD_transp_1"/>
    <property type="match status" value="1"/>
</dbReference>
<reference evidence="10" key="1">
    <citation type="journal article" date="2009" name="Environ. Microbiol.">
        <title>Contribution of mobile genetic elements to Desulfovibrio vulgaris genome plasticity.</title>
        <authorList>
            <person name="Walker C.B."/>
            <person name="Stolyar S."/>
            <person name="Chivian D."/>
            <person name="Pinel N."/>
            <person name="Gabster J.A."/>
            <person name="Dehal P.S."/>
            <person name="He Z."/>
            <person name="Yang Z.K."/>
            <person name="Yen H.C."/>
            <person name="Zhou J."/>
            <person name="Wall J.D."/>
            <person name="Hazen T.C."/>
            <person name="Arkin A.P."/>
            <person name="Stahl D.A."/>
        </authorList>
    </citation>
    <scope>NUCLEOTIDE SEQUENCE [LARGE SCALE GENOMIC DNA]</scope>
    <source>
        <strain evidence="10">DP4</strain>
    </source>
</reference>
<keyword evidence="5 7" id="KW-1133">Transmembrane helix</keyword>
<keyword evidence="3" id="KW-1003">Cell membrane</keyword>
<dbReference type="AlphaFoldDB" id="A0A0H3A7G6"/>
<dbReference type="HOGENOM" id="CLU_028473_1_0_7"/>
<keyword evidence="6 7" id="KW-0472">Membrane</keyword>
<evidence type="ECO:0000256" key="2">
    <source>
        <dbReference type="ARBA" id="ARBA00022448"/>
    </source>
</evidence>
<dbReference type="FunFam" id="1.10.3720.10:FF:000001">
    <property type="entry name" value="Glycine betaine ABC transporter, permease"/>
    <property type="match status" value="1"/>
</dbReference>
<dbReference type="SMR" id="A0A0H3A7G6"/>
<evidence type="ECO:0000256" key="7">
    <source>
        <dbReference type="RuleBase" id="RU363032"/>
    </source>
</evidence>
<evidence type="ECO:0000256" key="4">
    <source>
        <dbReference type="ARBA" id="ARBA00022692"/>
    </source>
</evidence>
<evidence type="ECO:0000256" key="6">
    <source>
        <dbReference type="ARBA" id="ARBA00023136"/>
    </source>
</evidence>
<evidence type="ECO:0000313" key="10">
    <source>
        <dbReference type="Proteomes" id="UP000009173"/>
    </source>
</evidence>
<dbReference type="PANTHER" id="PTHR47737:SF1">
    <property type="entry name" value="GLYCINE BETAINE_PROLINE BETAINE TRANSPORT SYSTEM PERMEASE PROTEIN PROW"/>
    <property type="match status" value="1"/>
</dbReference>
<dbReference type="GO" id="GO:0015226">
    <property type="term" value="F:carnitine transmembrane transporter activity"/>
    <property type="evidence" value="ECO:0007669"/>
    <property type="project" value="TreeGrafter"/>
</dbReference>
<name>A0A0H3A7G6_NITV4</name>
<dbReference type="GO" id="GO:0031460">
    <property type="term" value="P:glycine betaine transport"/>
    <property type="evidence" value="ECO:0007669"/>
    <property type="project" value="TreeGrafter"/>
</dbReference>
<feature type="transmembrane region" description="Helical" evidence="7">
    <location>
        <begin position="205"/>
        <end position="233"/>
    </location>
</feature>